<evidence type="ECO:0000259" key="5">
    <source>
        <dbReference type="Pfam" id="PF18565"/>
    </source>
</evidence>
<keyword evidence="3" id="KW-0326">Glycosidase</keyword>
<reference evidence="7" key="1">
    <citation type="journal article" date="2023" name="Commun. Biol.">
        <title>Genome analysis of Parmales, the sister group of diatoms, reveals the evolutionary specialization of diatoms from phago-mixotrophs to photoautotrophs.</title>
        <authorList>
            <person name="Ban H."/>
            <person name="Sato S."/>
            <person name="Yoshikawa S."/>
            <person name="Yamada K."/>
            <person name="Nakamura Y."/>
            <person name="Ichinomiya M."/>
            <person name="Sato N."/>
            <person name="Blanc-Mathieu R."/>
            <person name="Endo H."/>
            <person name="Kuwata A."/>
            <person name="Ogata H."/>
        </authorList>
    </citation>
    <scope>NUCLEOTIDE SEQUENCE [LARGE SCALE GENOMIC DNA]</scope>
    <source>
        <strain evidence="7">NIES 3701</strain>
    </source>
</reference>
<evidence type="ECO:0000256" key="1">
    <source>
        <dbReference type="ARBA" id="ARBA00007401"/>
    </source>
</evidence>
<dbReference type="InterPro" id="IPR017853">
    <property type="entry name" value="GH"/>
</dbReference>
<feature type="domain" description="Glycoside hydrolase family 2" evidence="5">
    <location>
        <begin position="272"/>
        <end position="370"/>
    </location>
</feature>
<evidence type="ECO:0000256" key="2">
    <source>
        <dbReference type="ARBA" id="ARBA00022801"/>
    </source>
</evidence>
<protein>
    <recommendedName>
        <fullName evidence="8">Beta-galactosidase</fullName>
    </recommendedName>
</protein>
<dbReference type="Pfam" id="PF16355">
    <property type="entry name" value="DUF4982"/>
    <property type="match status" value="1"/>
</dbReference>
<dbReference type="PANTHER" id="PTHR42732:SF1">
    <property type="entry name" value="BETA-MANNOSIDASE"/>
    <property type="match status" value="1"/>
</dbReference>
<dbReference type="InterPro" id="IPR051913">
    <property type="entry name" value="GH2_Domain-Containing"/>
</dbReference>
<evidence type="ECO:0000313" key="6">
    <source>
        <dbReference type="EMBL" id="GMH97993.1"/>
    </source>
</evidence>
<dbReference type="SUPFAM" id="SSF51445">
    <property type="entry name" value="(Trans)glycosidases"/>
    <property type="match status" value="1"/>
</dbReference>
<dbReference type="Gene3D" id="2.60.40.10">
    <property type="entry name" value="Immunoglobulins"/>
    <property type="match status" value="2"/>
</dbReference>
<dbReference type="Pfam" id="PF18565">
    <property type="entry name" value="Glyco_hydro2_C5"/>
    <property type="match status" value="1"/>
</dbReference>
<evidence type="ECO:0000259" key="4">
    <source>
        <dbReference type="Pfam" id="PF16355"/>
    </source>
</evidence>
<evidence type="ECO:0000256" key="3">
    <source>
        <dbReference type="ARBA" id="ARBA00023295"/>
    </source>
</evidence>
<dbReference type="PANTHER" id="PTHR42732">
    <property type="entry name" value="BETA-GALACTOSIDASE"/>
    <property type="match status" value="1"/>
</dbReference>
<keyword evidence="7" id="KW-1185">Reference proteome</keyword>
<dbReference type="OrthoDB" id="446720at2759"/>
<gene>
    <name evidence="6" type="ORF">TrST_g1245</name>
</gene>
<evidence type="ECO:0000313" key="7">
    <source>
        <dbReference type="Proteomes" id="UP001165085"/>
    </source>
</evidence>
<dbReference type="InterPro" id="IPR032311">
    <property type="entry name" value="DUF4982"/>
</dbReference>
<dbReference type="InterPro" id="IPR040605">
    <property type="entry name" value="Glyco_hydro2_dom5"/>
</dbReference>
<comment type="caution">
    <text evidence="6">The sequence shown here is derived from an EMBL/GenBank/DDBJ whole genome shotgun (WGS) entry which is preliminary data.</text>
</comment>
<dbReference type="InterPro" id="IPR013783">
    <property type="entry name" value="Ig-like_fold"/>
</dbReference>
<comment type="similarity">
    <text evidence="1">Belongs to the glycosyl hydrolase 2 family.</text>
</comment>
<proteinExistence type="inferred from homology"/>
<dbReference type="Gene3D" id="3.20.20.80">
    <property type="entry name" value="Glycosidases"/>
    <property type="match status" value="1"/>
</dbReference>
<dbReference type="EMBL" id="BRXY01000506">
    <property type="protein sequence ID" value="GMH97993.1"/>
    <property type="molecule type" value="Genomic_DNA"/>
</dbReference>
<dbReference type="Proteomes" id="UP001165085">
    <property type="component" value="Unassembled WGS sequence"/>
</dbReference>
<dbReference type="AlphaFoldDB" id="A0A9W7F1Y4"/>
<feature type="domain" description="DUF4982" evidence="4">
    <location>
        <begin position="186"/>
        <end position="240"/>
    </location>
</feature>
<organism evidence="6 7">
    <name type="scientific">Triparma strigata</name>
    <dbReference type="NCBI Taxonomy" id="1606541"/>
    <lineage>
        <taxon>Eukaryota</taxon>
        <taxon>Sar</taxon>
        <taxon>Stramenopiles</taxon>
        <taxon>Ochrophyta</taxon>
        <taxon>Bolidophyceae</taxon>
        <taxon>Parmales</taxon>
        <taxon>Triparmaceae</taxon>
        <taxon>Triparma</taxon>
    </lineage>
</organism>
<evidence type="ECO:0008006" key="8">
    <source>
        <dbReference type="Google" id="ProtNLM"/>
    </source>
</evidence>
<name>A0A9W7F1Y4_9STRA</name>
<keyword evidence="2" id="KW-0378">Hydrolase</keyword>
<accession>A0A9W7F1Y4</accession>
<sequence length="385" mass="41974">MSAAQEIIDAYHTIDNMMARPVSSNQNGWNTADTFLDLVGVDYAVETYDDVKNLIPSKPIISSETASSVSDRGEYSNDYGAGIVTAYDTEAPSWGSTAEDAWGGVSVKNDQGILTRDFVSGGFTWTGWDYKGEPTPTSWPSVSSHFGIIDSAGFWKDRTYWYNTWFKKESERGLYVFPSWTGWEEGQEVRVWSFSNYPEVELFVNGQSTGRKCVETYAHLEWNVTYAEGEIEVKGYENEGDVEATDSYKVLTAGKPAKLRATSMDGVGEDGVSASRLDVAKVKVEVLDENGVVVPVETSPINVNVDVSVGGVIVGTGNGNNVDHDPDVAKQRNVYHGRVMAWIKADRKTAEVGGEVVVEVSADGLEGDKIGLPIIDGLVAGNREL</sequence>
<dbReference type="GO" id="GO:0016798">
    <property type="term" value="F:hydrolase activity, acting on glycosyl bonds"/>
    <property type="evidence" value="ECO:0007669"/>
    <property type="project" value="UniProtKB-KW"/>
</dbReference>